<dbReference type="SUPFAM" id="SSF47413">
    <property type="entry name" value="lambda repressor-like DNA-binding domains"/>
    <property type="match status" value="1"/>
</dbReference>
<name>A0ABV1GBZ5_9FIRM</name>
<proteinExistence type="predicted"/>
<gene>
    <name evidence="4" type="ORF">WMO24_02715</name>
</gene>
<dbReference type="EMBL" id="JBBMFA010000050">
    <property type="protein sequence ID" value="MEQ2519354.1"/>
    <property type="molecule type" value="Genomic_DNA"/>
</dbReference>
<dbReference type="InterPro" id="IPR010982">
    <property type="entry name" value="Lambda_DNA-bd_dom_sf"/>
</dbReference>
<comment type="caution">
    <text evidence="4">The sequence shown here is derived from an EMBL/GenBank/DDBJ whole genome shotgun (WGS) entry which is preliminary data.</text>
</comment>
<accession>A0ABV1GBZ5</accession>
<keyword evidence="2" id="KW-0472">Membrane</keyword>
<keyword evidence="1" id="KW-0238">DNA-binding</keyword>
<evidence type="ECO:0000313" key="4">
    <source>
        <dbReference type="EMBL" id="MEQ2519354.1"/>
    </source>
</evidence>
<dbReference type="Proteomes" id="UP001477672">
    <property type="component" value="Unassembled WGS sequence"/>
</dbReference>
<dbReference type="InterPro" id="IPR001387">
    <property type="entry name" value="Cro/C1-type_HTH"/>
</dbReference>
<dbReference type="RefSeq" id="WP_349214759.1">
    <property type="nucleotide sequence ID" value="NZ_JBBMFA010000050.1"/>
</dbReference>
<feature type="transmembrane region" description="Helical" evidence="2">
    <location>
        <begin position="113"/>
        <end position="131"/>
    </location>
</feature>
<feature type="transmembrane region" description="Helical" evidence="2">
    <location>
        <begin position="181"/>
        <end position="204"/>
    </location>
</feature>
<evidence type="ECO:0000256" key="1">
    <source>
        <dbReference type="ARBA" id="ARBA00023125"/>
    </source>
</evidence>
<reference evidence="4 5" key="1">
    <citation type="submission" date="2024-03" db="EMBL/GenBank/DDBJ databases">
        <title>Human intestinal bacterial collection.</title>
        <authorList>
            <person name="Pauvert C."/>
            <person name="Hitch T.C.A."/>
            <person name="Clavel T."/>
        </authorList>
    </citation>
    <scope>NUCLEOTIDE SEQUENCE [LARGE SCALE GENOMIC DNA]</scope>
    <source>
        <strain evidence="4 5">CLA-JM-H11</strain>
    </source>
</reference>
<feature type="transmembrane region" description="Helical" evidence="2">
    <location>
        <begin position="143"/>
        <end position="161"/>
    </location>
</feature>
<feature type="transmembrane region" description="Helical" evidence="2">
    <location>
        <begin position="79"/>
        <end position="101"/>
    </location>
</feature>
<keyword evidence="2" id="KW-1133">Transmembrane helix</keyword>
<sequence>MTLEQNLLLLREKAGLSQEKLAEKLGVSRQAVSKWETGQSTPDVDKLRALSRLYSVSVDSLLGLAPLQTIRKRPYCQGAAAILAGGTAVVWGVLFLCALGGVGPLSLGDADALALPAAALSFLSIPLFEAGRARGECAFSPRAFYRTAVWAMALAPSRLAGVWGMAILRRLLPWLNSSGSILVQLVLSAALPMLVYAVVCLGVWMKKK</sequence>
<dbReference type="CDD" id="cd00093">
    <property type="entry name" value="HTH_XRE"/>
    <property type="match status" value="1"/>
</dbReference>
<keyword evidence="2" id="KW-0812">Transmembrane</keyword>
<protein>
    <submittedName>
        <fullName evidence="4">Helix-turn-helix transcriptional regulator</fullName>
    </submittedName>
</protein>
<dbReference type="SMART" id="SM00530">
    <property type="entry name" value="HTH_XRE"/>
    <property type="match status" value="1"/>
</dbReference>
<dbReference type="Gene3D" id="1.10.260.40">
    <property type="entry name" value="lambda repressor-like DNA-binding domains"/>
    <property type="match status" value="1"/>
</dbReference>
<dbReference type="Pfam" id="PF01381">
    <property type="entry name" value="HTH_3"/>
    <property type="match status" value="1"/>
</dbReference>
<evidence type="ECO:0000256" key="2">
    <source>
        <dbReference type="SAM" id="Phobius"/>
    </source>
</evidence>
<dbReference type="PANTHER" id="PTHR46558:SF13">
    <property type="entry name" value="HTH-TYPE TRANSCRIPTIONAL REGULATOR IMMR"/>
    <property type="match status" value="1"/>
</dbReference>
<dbReference type="PROSITE" id="PS50943">
    <property type="entry name" value="HTH_CROC1"/>
    <property type="match status" value="1"/>
</dbReference>
<organism evidence="4 5">
    <name type="scientific">Ruthenibacterium intestinale</name>
    <dbReference type="NCBI Taxonomy" id="3133163"/>
    <lineage>
        <taxon>Bacteria</taxon>
        <taxon>Bacillati</taxon>
        <taxon>Bacillota</taxon>
        <taxon>Clostridia</taxon>
        <taxon>Eubacteriales</taxon>
        <taxon>Oscillospiraceae</taxon>
        <taxon>Ruthenibacterium</taxon>
    </lineage>
</organism>
<dbReference type="PANTHER" id="PTHR46558">
    <property type="entry name" value="TRACRIPTIONAL REGULATORY PROTEIN-RELATED-RELATED"/>
    <property type="match status" value="1"/>
</dbReference>
<feature type="domain" description="HTH cro/C1-type" evidence="3">
    <location>
        <begin position="7"/>
        <end position="61"/>
    </location>
</feature>
<keyword evidence="5" id="KW-1185">Reference proteome</keyword>
<evidence type="ECO:0000259" key="3">
    <source>
        <dbReference type="PROSITE" id="PS50943"/>
    </source>
</evidence>
<evidence type="ECO:0000313" key="5">
    <source>
        <dbReference type="Proteomes" id="UP001477672"/>
    </source>
</evidence>